<dbReference type="Pfam" id="PF13183">
    <property type="entry name" value="Fer4_8"/>
    <property type="match status" value="1"/>
</dbReference>
<dbReference type="InterPro" id="IPR016169">
    <property type="entry name" value="FAD-bd_PCMH_sub2"/>
</dbReference>
<dbReference type="Gene3D" id="3.30.465.10">
    <property type="match status" value="1"/>
</dbReference>
<evidence type="ECO:0000259" key="12">
    <source>
        <dbReference type="PROSITE" id="PS51387"/>
    </source>
</evidence>
<dbReference type="InterPro" id="IPR036318">
    <property type="entry name" value="FAD-bd_PCMH-like_sf"/>
</dbReference>
<dbReference type="InterPro" id="IPR016166">
    <property type="entry name" value="FAD-bd_PCMH"/>
</dbReference>
<dbReference type="KEGG" id="chn:A605_12630"/>
<keyword evidence="4" id="KW-0479">Metal-binding</keyword>
<comment type="cofactor">
    <cofactor evidence="1">
        <name>FAD</name>
        <dbReference type="ChEBI" id="CHEBI:57692"/>
    </cofactor>
</comment>
<feature type="domain" description="4Fe-4S ferredoxin-type" evidence="11">
    <location>
        <begin position="535"/>
        <end position="565"/>
    </location>
</feature>
<dbReference type="GO" id="GO:0004458">
    <property type="term" value="F:D-lactate dehydrogenase (cytochrome) activity"/>
    <property type="evidence" value="ECO:0007669"/>
    <property type="project" value="UniProtKB-EC"/>
</dbReference>
<proteinExistence type="inferred from homology"/>
<evidence type="ECO:0000256" key="1">
    <source>
        <dbReference type="ARBA" id="ARBA00001974"/>
    </source>
</evidence>
<evidence type="ECO:0000256" key="3">
    <source>
        <dbReference type="ARBA" id="ARBA00022630"/>
    </source>
</evidence>
<comment type="similarity">
    <text evidence="2">Belongs to the FAD-binding oxidoreductase/transferase type 4 family.</text>
</comment>
<dbReference type="PROSITE" id="PS51387">
    <property type="entry name" value="FAD_PCMH"/>
    <property type="match status" value="1"/>
</dbReference>
<dbReference type="eggNOG" id="COG0247">
    <property type="taxonomic scope" value="Bacteria"/>
</dbReference>
<dbReference type="PROSITE" id="PS51379">
    <property type="entry name" value="4FE4S_FER_2"/>
    <property type="match status" value="1"/>
</dbReference>
<dbReference type="PANTHER" id="PTHR11748">
    <property type="entry name" value="D-LACTATE DEHYDROGENASE"/>
    <property type="match status" value="1"/>
</dbReference>
<dbReference type="GO" id="GO:0071949">
    <property type="term" value="F:FAD binding"/>
    <property type="evidence" value="ECO:0007669"/>
    <property type="project" value="InterPro"/>
</dbReference>
<dbReference type="HOGENOM" id="CLU_013688_0_0_11"/>
<dbReference type="SUPFAM" id="SSF46548">
    <property type="entry name" value="alpha-helical ferredoxin"/>
    <property type="match status" value="1"/>
</dbReference>
<evidence type="ECO:0000313" key="14">
    <source>
        <dbReference type="Proteomes" id="UP000011723"/>
    </source>
</evidence>
<dbReference type="Gene3D" id="1.10.45.10">
    <property type="entry name" value="Vanillyl-alcohol Oxidase, Chain A, domain 4"/>
    <property type="match status" value="1"/>
</dbReference>
<dbReference type="EMBL" id="CP003697">
    <property type="protein sequence ID" value="AGF73522.1"/>
    <property type="molecule type" value="Genomic_DNA"/>
</dbReference>
<name>M1NVN1_9CORY</name>
<dbReference type="InterPro" id="IPR004113">
    <property type="entry name" value="FAD-bd_oxidored_4_C"/>
</dbReference>
<sequence>MSTLTARQDPPTSTVAAAVAEPGRYRTSLLDRVAYAGNASHYLRTPQAVIIAADAAEVAAVFRAARASGTPVTLRSGGTSLAGQATTDGLLIDVRRNFRNIEVLDGGRRVRVQPGLTVRQVNAHLAAHGHKLGPDPASEAAATIGGVINNNSSGMACGTEFNTYRTLESMTFVLPSGTLIDTAAPDAEEALRAQEPELVDTLLRLQLRVRDNAESVAIIERHFALKNTMGYGLNSFLDHDSPLDLLTHLIIGSEGTLAFVAEAVFRTVRISPLATTALAVFPDLDAATRVLPDLVGTGVATLELMDATSLRVGQSLPGAPSAIMGFKVGQEAALLVEYHADEQEELEHLERSGTEVLAGTRLHAAAPFSPDAVARNAAWNFRKGLYASVAGARPSGTTSLLEDIAVPVPAIAATCEALQELFSRNGYRDGVIFGHAKDGNIHYMLTDRFDTDDSLHRFHEFHEQTADLVLSAGGNLKAEHGTGHAMAPFVRRQYGDELYEVMQELKRACDPDTMLNPGVILNDDPQAHLRDLKVPEPVEEEINRCTECGYCEPVCPSRDLTLTPRQRIVVRRAQAAAQARGDHATAEELSREYDYPGEQTCAVDGMCQTACPVQINTGDFIKRRRREHHGPVSSTAWTAAAKTWGPVTRAGSTALSTASRLPTPVVRTATDLGRAVLGEDTVPRYSGDLPAGGAARKKLGGIVGDPTAEVSGVFLPSCVNSMFGAEGDGAGAGTGATQAFIRLLERAGLALRVPGNIESLCCGTPWSSKGQAAGQELMADRVRASVREVSGNGRLPVVSDAASCTEGFAAALEKEGVEVVDAVDFAVEHLLPALEVTAPVESLTLHPTCSSRRIGLDAQLGALGAAVAETVHVPVNWGCCAFAGDRGMLHPELTASATAPEAAEVGRLDAAAHASCNRTCEIGMTRATGRPYSHILELLEQATRP</sequence>
<dbReference type="EC" id="1.1.2.4" evidence="10"/>
<dbReference type="Gene3D" id="1.10.1060.10">
    <property type="entry name" value="Alpha-helical ferredoxin"/>
    <property type="match status" value="1"/>
</dbReference>
<dbReference type="eggNOG" id="COG0277">
    <property type="taxonomic scope" value="Bacteria"/>
</dbReference>
<evidence type="ECO:0000256" key="4">
    <source>
        <dbReference type="ARBA" id="ARBA00022723"/>
    </source>
</evidence>
<dbReference type="OrthoDB" id="9770306at2"/>
<dbReference type="GO" id="GO:0046872">
    <property type="term" value="F:metal ion binding"/>
    <property type="evidence" value="ECO:0007669"/>
    <property type="project" value="UniProtKB-KW"/>
</dbReference>
<evidence type="ECO:0000256" key="2">
    <source>
        <dbReference type="ARBA" id="ARBA00008000"/>
    </source>
</evidence>
<dbReference type="InterPro" id="IPR017896">
    <property type="entry name" value="4Fe4S_Fe-S-bd"/>
</dbReference>
<dbReference type="AlphaFoldDB" id="M1NVN1"/>
<dbReference type="GO" id="GO:0051536">
    <property type="term" value="F:iron-sulfur cluster binding"/>
    <property type="evidence" value="ECO:0007669"/>
    <property type="project" value="UniProtKB-KW"/>
</dbReference>
<dbReference type="PROSITE" id="PS00198">
    <property type="entry name" value="4FE4S_FER_1"/>
    <property type="match status" value="1"/>
</dbReference>
<keyword evidence="7" id="KW-0560">Oxidoreductase</keyword>
<dbReference type="InterPro" id="IPR016167">
    <property type="entry name" value="FAD-bd_PCMH_sub1"/>
</dbReference>
<dbReference type="SUPFAM" id="SSF56176">
    <property type="entry name" value="FAD-binding/transporter-associated domain-like"/>
    <property type="match status" value="1"/>
</dbReference>
<protein>
    <recommendedName>
        <fullName evidence="10">D-lactate dehydrogenase (cytochrome)</fullName>
        <ecNumber evidence="10">1.1.2.4</ecNumber>
    </recommendedName>
</protein>
<evidence type="ECO:0000256" key="6">
    <source>
        <dbReference type="ARBA" id="ARBA00022946"/>
    </source>
</evidence>
<dbReference type="Proteomes" id="UP000011723">
    <property type="component" value="Chromosome"/>
</dbReference>
<feature type="domain" description="FAD-binding PCMH-type" evidence="12">
    <location>
        <begin position="42"/>
        <end position="270"/>
    </location>
</feature>
<evidence type="ECO:0000256" key="8">
    <source>
        <dbReference type="ARBA" id="ARBA00023004"/>
    </source>
</evidence>
<dbReference type="PATRIC" id="fig|1121362.3.peg.2567"/>
<keyword evidence="8" id="KW-0408">Iron</keyword>
<dbReference type="InterPro" id="IPR009051">
    <property type="entry name" value="Helical_ferredxn"/>
</dbReference>
<evidence type="ECO:0000256" key="9">
    <source>
        <dbReference type="ARBA" id="ARBA00023014"/>
    </source>
</evidence>
<keyword evidence="14" id="KW-1185">Reference proteome</keyword>
<dbReference type="InterPro" id="IPR016171">
    <property type="entry name" value="Vanillyl_alc_oxidase_C-sub2"/>
</dbReference>
<evidence type="ECO:0000256" key="5">
    <source>
        <dbReference type="ARBA" id="ARBA00022827"/>
    </source>
</evidence>
<dbReference type="Gene3D" id="3.30.70.2740">
    <property type="match status" value="1"/>
</dbReference>
<dbReference type="GO" id="GO:1903457">
    <property type="term" value="P:lactate catabolic process"/>
    <property type="evidence" value="ECO:0007669"/>
    <property type="project" value="TreeGrafter"/>
</dbReference>
<reference evidence="13 14" key="1">
    <citation type="journal article" date="2012" name="Stand. Genomic Sci.">
        <title>Genome sequence of the halotolerant bacterium Corynebacterium halotolerans type strain YIM 70093(T) (= DSM 44683(T)).</title>
        <authorList>
            <person name="Ruckert C."/>
            <person name="Albersmeier A."/>
            <person name="Al-Dilaimi A."/>
            <person name="Niehaus K."/>
            <person name="Szczepanowski R."/>
            <person name="Kalinowski J."/>
        </authorList>
    </citation>
    <scope>NUCLEOTIDE SEQUENCE [LARGE SCALE GENOMIC DNA]</scope>
    <source>
        <strain evidence="13">YIM 70093</strain>
    </source>
</reference>
<dbReference type="InterPro" id="IPR017900">
    <property type="entry name" value="4Fe4S_Fe_S_CS"/>
</dbReference>
<dbReference type="GO" id="GO:0008720">
    <property type="term" value="F:D-lactate dehydrogenase (NAD+) activity"/>
    <property type="evidence" value="ECO:0007669"/>
    <property type="project" value="TreeGrafter"/>
</dbReference>
<dbReference type="PANTHER" id="PTHR11748:SF111">
    <property type="entry name" value="D-LACTATE DEHYDROGENASE, MITOCHONDRIAL-RELATED"/>
    <property type="match status" value="1"/>
</dbReference>
<evidence type="ECO:0000259" key="11">
    <source>
        <dbReference type="PROSITE" id="PS51379"/>
    </source>
</evidence>
<dbReference type="SUPFAM" id="SSF55103">
    <property type="entry name" value="FAD-linked oxidases, C-terminal domain"/>
    <property type="match status" value="1"/>
</dbReference>
<accession>M1NVN1</accession>
<keyword evidence="9" id="KW-0411">Iron-sulfur</keyword>
<dbReference type="InterPro" id="IPR016164">
    <property type="entry name" value="FAD-linked_Oxase-like_C"/>
</dbReference>
<keyword evidence="6" id="KW-0809">Transit peptide</keyword>
<gene>
    <name evidence="13" type="ORF">A605_12630</name>
</gene>
<dbReference type="Gene3D" id="3.30.43.10">
    <property type="entry name" value="Uridine Diphospho-n-acetylenolpyruvylglucosamine Reductase, domain 2"/>
    <property type="match status" value="1"/>
</dbReference>
<evidence type="ECO:0000256" key="10">
    <source>
        <dbReference type="ARBA" id="ARBA00038897"/>
    </source>
</evidence>
<dbReference type="Pfam" id="PF01565">
    <property type="entry name" value="FAD_binding_4"/>
    <property type="match status" value="1"/>
</dbReference>
<dbReference type="InterPro" id="IPR006094">
    <property type="entry name" value="Oxid_FAD_bind_N"/>
</dbReference>
<dbReference type="STRING" id="1121362.A605_12630"/>
<evidence type="ECO:0000256" key="7">
    <source>
        <dbReference type="ARBA" id="ARBA00023002"/>
    </source>
</evidence>
<dbReference type="Pfam" id="PF02913">
    <property type="entry name" value="FAD-oxidase_C"/>
    <property type="match status" value="1"/>
</dbReference>
<keyword evidence="3" id="KW-0285">Flavoprotein</keyword>
<dbReference type="RefSeq" id="WP_015401937.1">
    <property type="nucleotide sequence ID" value="NC_020302.1"/>
</dbReference>
<keyword evidence="5" id="KW-0274">FAD</keyword>
<evidence type="ECO:0000313" key="13">
    <source>
        <dbReference type="EMBL" id="AGF73522.1"/>
    </source>
</evidence>
<organism evidence="13 14">
    <name type="scientific">Corynebacterium halotolerans YIM 70093 = DSM 44683</name>
    <dbReference type="NCBI Taxonomy" id="1121362"/>
    <lineage>
        <taxon>Bacteria</taxon>
        <taxon>Bacillati</taxon>
        <taxon>Actinomycetota</taxon>
        <taxon>Actinomycetes</taxon>
        <taxon>Mycobacteriales</taxon>
        <taxon>Corynebacteriaceae</taxon>
        <taxon>Corynebacterium</taxon>
    </lineage>
</organism>